<comment type="caution">
    <text evidence="2">The sequence shown here is derived from an EMBL/GenBank/DDBJ whole genome shotgun (WGS) entry which is preliminary data.</text>
</comment>
<dbReference type="OrthoDB" id="10265645at2759"/>
<dbReference type="Gene3D" id="1.10.287.110">
    <property type="entry name" value="DnaJ domain"/>
    <property type="match status" value="1"/>
</dbReference>
<accession>A0A9W9G4M0</accession>
<dbReference type="SMART" id="SM00271">
    <property type="entry name" value="DnaJ"/>
    <property type="match status" value="1"/>
</dbReference>
<dbReference type="CDD" id="cd06257">
    <property type="entry name" value="DnaJ"/>
    <property type="match status" value="1"/>
</dbReference>
<dbReference type="SUPFAM" id="SSF46565">
    <property type="entry name" value="Chaperone J-domain"/>
    <property type="match status" value="1"/>
</dbReference>
<dbReference type="PRINTS" id="PR00625">
    <property type="entry name" value="JDOMAIN"/>
</dbReference>
<proteinExistence type="predicted"/>
<reference evidence="2" key="1">
    <citation type="submission" date="2022-11" db="EMBL/GenBank/DDBJ databases">
        <authorList>
            <person name="Petersen C."/>
        </authorList>
    </citation>
    <scope>NUCLEOTIDE SEQUENCE</scope>
    <source>
        <strain evidence="2">IBT 34128</strain>
    </source>
</reference>
<dbReference type="GeneID" id="81391301"/>
<gene>
    <name evidence="2" type="ORF">NUU61_001551</name>
</gene>
<dbReference type="EMBL" id="JAPMSZ010000002">
    <property type="protein sequence ID" value="KAJ5111921.1"/>
    <property type="molecule type" value="Genomic_DNA"/>
</dbReference>
<dbReference type="PROSITE" id="PS50076">
    <property type="entry name" value="DNAJ_2"/>
    <property type="match status" value="1"/>
</dbReference>
<dbReference type="PANTHER" id="PTHR24074">
    <property type="entry name" value="CO-CHAPERONE PROTEIN DJLA"/>
    <property type="match status" value="1"/>
</dbReference>
<dbReference type="Pfam" id="PF00226">
    <property type="entry name" value="DnaJ"/>
    <property type="match status" value="1"/>
</dbReference>
<evidence type="ECO:0000313" key="3">
    <source>
        <dbReference type="Proteomes" id="UP001141434"/>
    </source>
</evidence>
<name>A0A9W9G4M0_9EURO</name>
<evidence type="ECO:0000313" key="2">
    <source>
        <dbReference type="EMBL" id="KAJ5111921.1"/>
    </source>
</evidence>
<evidence type="ECO:0000259" key="1">
    <source>
        <dbReference type="PROSITE" id="PS50076"/>
    </source>
</evidence>
<reference evidence="2" key="2">
    <citation type="journal article" date="2023" name="IMA Fungus">
        <title>Comparative genomic study of the Penicillium genus elucidates a diverse pangenome and 15 lateral gene transfer events.</title>
        <authorList>
            <person name="Petersen C."/>
            <person name="Sorensen T."/>
            <person name="Nielsen M.R."/>
            <person name="Sondergaard T.E."/>
            <person name="Sorensen J.L."/>
            <person name="Fitzpatrick D.A."/>
            <person name="Frisvad J.C."/>
            <person name="Nielsen K.L."/>
        </authorList>
    </citation>
    <scope>NUCLEOTIDE SEQUENCE</scope>
    <source>
        <strain evidence="2">IBT 34128</strain>
    </source>
</reference>
<dbReference type="AlphaFoldDB" id="A0A9W9G4M0"/>
<dbReference type="InterPro" id="IPR050817">
    <property type="entry name" value="DjlA_DnaK_co-chaperone"/>
</dbReference>
<dbReference type="InterPro" id="IPR036869">
    <property type="entry name" value="J_dom_sf"/>
</dbReference>
<dbReference type="Proteomes" id="UP001141434">
    <property type="component" value="Unassembled WGS sequence"/>
</dbReference>
<feature type="domain" description="J" evidence="1">
    <location>
        <begin position="9"/>
        <end position="70"/>
    </location>
</feature>
<dbReference type="RefSeq" id="XP_056515400.1">
    <property type="nucleotide sequence ID" value="XM_056652133.1"/>
</dbReference>
<protein>
    <recommendedName>
        <fullName evidence="1">J domain-containing protein</fullName>
    </recommendedName>
</protein>
<organism evidence="2 3">
    <name type="scientific">Penicillium alfredii</name>
    <dbReference type="NCBI Taxonomy" id="1506179"/>
    <lineage>
        <taxon>Eukaryota</taxon>
        <taxon>Fungi</taxon>
        <taxon>Dikarya</taxon>
        <taxon>Ascomycota</taxon>
        <taxon>Pezizomycotina</taxon>
        <taxon>Eurotiomycetes</taxon>
        <taxon>Eurotiomycetidae</taxon>
        <taxon>Eurotiales</taxon>
        <taxon>Aspergillaceae</taxon>
        <taxon>Penicillium</taxon>
    </lineage>
</organism>
<dbReference type="InterPro" id="IPR001623">
    <property type="entry name" value="DnaJ_domain"/>
</dbReference>
<sequence length="70" mass="8172">MMKADVRRDYYANLGLQPSAETEGIKKHFRRLALKYHPDGNPGKEREFKAKFQAIQVADEILSDPKRRLK</sequence>
<keyword evidence="3" id="KW-1185">Reference proteome</keyword>